<dbReference type="InterPro" id="IPR013096">
    <property type="entry name" value="Cupin_2"/>
</dbReference>
<dbReference type="PANTHER" id="PTHR37694">
    <property type="entry name" value="SLR8022 PROTEIN"/>
    <property type="match status" value="1"/>
</dbReference>
<dbReference type="AlphaFoldDB" id="A7NHI6"/>
<organism evidence="2 3">
    <name type="scientific">Roseiflexus castenholzii (strain DSM 13941 / HLO8)</name>
    <dbReference type="NCBI Taxonomy" id="383372"/>
    <lineage>
        <taxon>Bacteria</taxon>
        <taxon>Bacillati</taxon>
        <taxon>Chloroflexota</taxon>
        <taxon>Chloroflexia</taxon>
        <taxon>Chloroflexales</taxon>
        <taxon>Roseiflexineae</taxon>
        <taxon>Roseiflexaceae</taxon>
        <taxon>Roseiflexus</taxon>
    </lineage>
</organism>
<evidence type="ECO:0000313" key="3">
    <source>
        <dbReference type="Proteomes" id="UP000000263"/>
    </source>
</evidence>
<feature type="domain" description="Cupin type-2" evidence="1">
    <location>
        <begin position="36"/>
        <end position="98"/>
    </location>
</feature>
<accession>A7NHI6</accession>
<evidence type="ECO:0000259" key="1">
    <source>
        <dbReference type="Pfam" id="PF07883"/>
    </source>
</evidence>
<dbReference type="CDD" id="cd02230">
    <property type="entry name" value="cupin_HP0902-like"/>
    <property type="match status" value="1"/>
</dbReference>
<dbReference type="InterPro" id="IPR014710">
    <property type="entry name" value="RmlC-like_jellyroll"/>
</dbReference>
<dbReference type="SUPFAM" id="SSF51182">
    <property type="entry name" value="RmlC-like cupins"/>
    <property type="match status" value="1"/>
</dbReference>
<dbReference type="PANTHER" id="PTHR37694:SF1">
    <property type="entry name" value="SLR8022 PROTEIN"/>
    <property type="match status" value="1"/>
</dbReference>
<dbReference type="Proteomes" id="UP000000263">
    <property type="component" value="Chromosome"/>
</dbReference>
<protein>
    <submittedName>
        <fullName evidence="2">Cupin 2 conserved barrel domain protein</fullName>
    </submittedName>
</protein>
<dbReference type="OrthoDB" id="1121052at2"/>
<gene>
    <name evidence="2" type="ordered locus">Rcas_0816</name>
</gene>
<sequence length="106" mass="11737">MNATTFLDLAEQVTIPEDGTISRTLYQDDRLKAVLFGFATGQELSEHTASMPAIMHFVQGEARVTLGNETIDARPNTWVHMPAHLPHSIQARTPVIMLLLLLKGAR</sequence>
<dbReference type="RefSeq" id="WP_012119363.1">
    <property type="nucleotide sequence ID" value="NC_009767.1"/>
</dbReference>
<proteinExistence type="predicted"/>
<dbReference type="Gene3D" id="2.60.120.10">
    <property type="entry name" value="Jelly Rolls"/>
    <property type="match status" value="1"/>
</dbReference>
<keyword evidence="3" id="KW-1185">Reference proteome</keyword>
<name>A7NHI6_ROSCS</name>
<dbReference type="HOGENOM" id="CLU_141446_1_2_0"/>
<evidence type="ECO:0000313" key="2">
    <source>
        <dbReference type="EMBL" id="ABU56933.1"/>
    </source>
</evidence>
<dbReference type="KEGG" id="rca:Rcas_0816"/>
<dbReference type="STRING" id="383372.Rcas_0816"/>
<dbReference type="eggNOG" id="COG1917">
    <property type="taxonomic scope" value="Bacteria"/>
</dbReference>
<reference evidence="2 3" key="1">
    <citation type="submission" date="2007-08" db="EMBL/GenBank/DDBJ databases">
        <title>Complete sequence of Roseiflexus castenholzii DSM 13941.</title>
        <authorList>
            <consortium name="US DOE Joint Genome Institute"/>
            <person name="Copeland A."/>
            <person name="Lucas S."/>
            <person name="Lapidus A."/>
            <person name="Barry K."/>
            <person name="Glavina del Rio T."/>
            <person name="Dalin E."/>
            <person name="Tice H."/>
            <person name="Pitluck S."/>
            <person name="Thompson L.S."/>
            <person name="Brettin T."/>
            <person name="Bruce D."/>
            <person name="Detter J.C."/>
            <person name="Han C."/>
            <person name="Tapia R."/>
            <person name="Schmutz J."/>
            <person name="Larimer F."/>
            <person name="Land M."/>
            <person name="Hauser L."/>
            <person name="Kyrpides N."/>
            <person name="Mikhailova N."/>
            <person name="Bryant D.A."/>
            <person name="Hanada S."/>
            <person name="Tsukatani Y."/>
            <person name="Richardson P."/>
        </authorList>
    </citation>
    <scope>NUCLEOTIDE SEQUENCE [LARGE SCALE GENOMIC DNA]</scope>
    <source>
        <strain evidence="3">DSM 13941 / HLO8</strain>
    </source>
</reference>
<dbReference type="EMBL" id="CP000804">
    <property type="protein sequence ID" value="ABU56933.1"/>
    <property type="molecule type" value="Genomic_DNA"/>
</dbReference>
<dbReference type="Pfam" id="PF07883">
    <property type="entry name" value="Cupin_2"/>
    <property type="match status" value="1"/>
</dbReference>
<dbReference type="InterPro" id="IPR011051">
    <property type="entry name" value="RmlC_Cupin_sf"/>
</dbReference>